<dbReference type="PANTHER" id="PTHR32305:SF15">
    <property type="entry name" value="PROTEIN RHSA-RELATED"/>
    <property type="match status" value="1"/>
</dbReference>
<protein>
    <recommendedName>
        <fullName evidence="3">RHS repeat protein</fullName>
    </recommendedName>
</protein>
<keyword evidence="2" id="KW-1185">Reference proteome</keyword>
<gene>
    <name evidence="1" type="ORF">ACFQ0E_19075</name>
</gene>
<evidence type="ECO:0000313" key="2">
    <source>
        <dbReference type="Proteomes" id="UP001597110"/>
    </source>
</evidence>
<dbReference type="NCBIfam" id="TIGR01643">
    <property type="entry name" value="YD_repeat_2x"/>
    <property type="match status" value="2"/>
</dbReference>
<dbReference type="InterPro" id="IPR050708">
    <property type="entry name" value="T6SS_VgrG/RHS"/>
</dbReference>
<dbReference type="Pfam" id="PF05593">
    <property type="entry name" value="RHS_repeat"/>
    <property type="match status" value="2"/>
</dbReference>
<reference evidence="2" key="1">
    <citation type="journal article" date="2019" name="Int. J. Syst. Evol. Microbiol.">
        <title>The Global Catalogue of Microorganisms (GCM) 10K type strain sequencing project: providing services to taxonomists for standard genome sequencing and annotation.</title>
        <authorList>
            <consortium name="The Broad Institute Genomics Platform"/>
            <consortium name="The Broad Institute Genome Sequencing Center for Infectious Disease"/>
            <person name="Wu L."/>
            <person name="Ma J."/>
        </authorList>
    </citation>
    <scope>NUCLEOTIDE SEQUENCE [LARGE SCALE GENOMIC DNA]</scope>
    <source>
        <strain evidence="2">CCUG 55585</strain>
    </source>
</reference>
<comment type="caution">
    <text evidence="1">The sequence shown here is derived from an EMBL/GenBank/DDBJ whole genome shotgun (WGS) entry which is preliminary data.</text>
</comment>
<dbReference type="Gene3D" id="2.180.10.10">
    <property type="entry name" value="RHS repeat-associated core"/>
    <property type="match status" value="2"/>
</dbReference>
<dbReference type="InterPro" id="IPR031325">
    <property type="entry name" value="RHS_repeat"/>
</dbReference>
<proteinExistence type="predicted"/>
<dbReference type="InterPro" id="IPR006530">
    <property type="entry name" value="YD"/>
</dbReference>
<evidence type="ECO:0000313" key="1">
    <source>
        <dbReference type="EMBL" id="MFD0727701.1"/>
    </source>
</evidence>
<dbReference type="EMBL" id="JBHTIF010000009">
    <property type="protein sequence ID" value="MFD0727701.1"/>
    <property type="molecule type" value="Genomic_DNA"/>
</dbReference>
<dbReference type="PANTHER" id="PTHR32305">
    <property type="match status" value="1"/>
</dbReference>
<dbReference type="SUPFAM" id="SSF63829">
    <property type="entry name" value="Calcium-dependent phosphotriesterase"/>
    <property type="match status" value="1"/>
</dbReference>
<accession>A0ABW2YJG6</accession>
<sequence length="440" mass="46909">RVEYRYDAAGRMLQRIEDPGAGKLNLTTTTAYDAQGRQVRVTDASGRVTTMAYDRKGNLTETVRDPGGLNLRTTYTWDRDGRQLTVTEGADSPAAMTTAYEYDALGRRTKEIRGSGSLNLTTTYAYDANDNVVSKMDGSGRVTRYAYDAANRLRFTVDGLNGITEVAYDAAGRATMTRRYAKVGVGGLPATPSEADFATHVQSQGYRNDALDEVTYRVYDRDGRVRLSIDGTGGVRETVYDSAGRVLREVAYVKTLSMSAAQHDGLKAGTTTVASLDLGNLASANDMVVRHVYDAAGQRRYSVDATGAVSGTWYDAAGRVVATRQHAQRISLALVTDGITQGQIEGAVGAGAASDAVMLYVYDGAGRQRYALRANGDAGTYPASQSVTETRYDAAGRVLLTQTYVASLMLDLTTAGKIAGGNGVESDLAAFVAANPATAQ</sequence>
<evidence type="ECO:0008006" key="3">
    <source>
        <dbReference type="Google" id="ProtNLM"/>
    </source>
</evidence>
<feature type="non-terminal residue" evidence="1">
    <location>
        <position position="440"/>
    </location>
</feature>
<dbReference type="Proteomes" id="UP001597110">
    <property type="component" value="Unassembled WGS sequence"/>
</dbReference>
<name>A0ABW2YJG6_9GAMM</name>
<organism evidence="1 2">
    <name type="scientific">Lysobacter brunescens</name>
    <dbReference type="NCBI Taxonomy" id="262323"/>
    <lineage>
        <taxon>Bacteria</taxon>
        <taxon>Pseudomonadati</taxon>
        <taxon>Pseudomonadota</taxon>
        <taxon>Gammaproteobacteria</taxon>
        <taxon>Lysobacterales</taxon>
        <taxon>Lysobacteraceae</taxon>
        <taxon>Lysobacter</taxon>
    </lineage>
</organism>
<feature type="non-terminal residue" evidence="1">
    <location>
        <position position="1"/>
    </location>
</feature>